<evidence type="ECO:0000313" key="1">
    <source>
        <dbReference type="EMBL" id="KXA39348.1"/>
    </source>
</evidence>
<dbReference type="EMBL" id="LRQI01000027">
    <property type="protein sequence ID" value="KXA39348.1"/>
    <property type="molecule type" value="Genomic_DNA"/>
</dbReference>
<protein>
    <submittedName>
        <fullName evidence="1">Uncharacterized protein</fullName>
    </submittedName>
</protein>
<accession>A0ABD4EH91</accession>
<evidence type="ECO:0000313" key="2">
    <source>
        <dbReference type="Proteomes" id="UP000070063"/>
    </source>
</evidence>
<name>A0ABD4EH91_STALU</name>
<dbReference type="AlphaFoldDB" id="A0ABD4EH91"/>
<sequence length="85" mass="9088">MITQIGLTAIPSIIADKIMIIGFAGTQITKNKLIKARKKPAVSTSFAPHFFSRKPITKLVDASAIKCMDKAADVTATEIDVTVGK</sequence>
<reference evidence="1 2" key="1">
    <citation type="submission" date="2016-01" db="EMBL/GenBank/DDBJ databases">
        <authorList>
            <person name="Mitreva M."/>
            <person name="Pepin K.H."/>
            <person name="Mihindukulasuriya K.A."/>
            <person name="Fulton R."/>
            <person name="Fronick C."/>
            <person name="O'Laughlin M."/>
            <person name="Miner T."/>
            <person name="Herter B."/>
            <person name="Rosa B.A."/>
            <person name="Cordes M."/>
            <person name="Tomlinson C."/>
            <person name="Wollam A."/>
            <person name="Palsikar V.B."/>
            <person name="Mardis E.R."/>
            <person name="Wilson R.K."/>
        </authorList>
    </citation>
    <scope>NUCLEOTIDE SEQUENCE [LARGE SCALE GENOMIC DNA]</scope>
    <source>
        <strain evidence="1 2">MJR7738</strain>
    </source>
</reference>
<dbReference type="Proteomes" id="UP000070063">
    <property type="component" value="Unassembled WGS sequence"/>
</dbReference>
<gene>
    <name evidence="1" type="ORF">HMPREF3225_00710</name>
</gene>
<proteinExistence type="predicted"/>
<comment type="caution">
    <text evidence="1">The sequence shown here is derived from an EMBL/GenBank/DDBJ whole genome shotgun (WGS) entry which is preliminary data.</text>
</comment>
<organism evidence="1 2">
    <name type="scientific">Staphylococcus lugdunensis</name>
    <dbReference type="NCBI Taxonomy" id="28035"/>
    <lineage>
        <taxon>Bacteria</taxon>
        <taxon>Bacillati</taxon>
        <taxon>Bacillota</taxon>
        <taxon>Bacilli</taxon>
        <taxon>Bacillales</taxon>
        <taxon>Staphylococcaceae</taxon>
        <taxon>Staphylococcus</taxon>
    </lineage>
</organism>